<feature type="transmembrane region" description="Helical" evidence="1">
    <location>
        <begin position="38"/>
        <end position="55"/>
    </location>
</feature>
<name>A0A1H2X8X6_THIRO</name>
<dbReference type="STRING" id="1058.SAMN05421783_11067"/>
<protein>
    <submittedName>
        <fullName evidence="2">Uncharacterized protein</fullName>
    </submittedName>
</protein>
<feature type="transmembrane region" description="Helical" evidence="1">
    <location>
        <begin position="110"/>
        <end position="128"/>
    </location>
</feature>
<accession>A0A1H2X8X6</accession>
<evidence type="ECO:0000256" key="1">
    <source>
        <dbReference type="SAM" id="Phobius"/>
    </source>
</evidence>
<sequence>MTRPTFVEGVGVALAASLSGSAAYTALSAAAGGGGGMLRPVVVGLALGYLVYLLARTPVRAGRVTAFIAWCLAAAGLWLAAPPLALDLLLHVAMLWLIRTLFFHSSLVSALADLTLSLLALAAVIWALVQTGSLLLGIWCFFLVQAGFVAIPPGPAARRPRREPSHEDDFEHAHRIAKSALRKHASSL</sequence>
<keyword evidence="3" id="KW-1185">Reference proteome</keyword>
<gene>
    <name evidence="2" type="ORF">SAMN05421783_11067</name>
</gene>
<dbReference type="Proteomes" id="UP000198816">
    <property type="component" value="Unassembled WGS sequence"/>
</dbReference>
<proteinExistence type="predicted"/>
<keyword evidence="1" id="KW-0812">Transmembrane</keyword>
<dbReference type="EMBL" id="FNNZ01000010">
    <property type="protein sequence ID" value="SDW88924.1"/>
    <property type="molecule type" value="Genomic_DNA"/>
</dbReference>
<feature type="transmembrane region" description="Helical" evidence="1">
    <location>
        <begin position="62"/>
        <end position="79"/>
    </location>
</feature>
<organism evidence="2 3">
    <name type="scientific">Thiocapsa roseopersicina</name>
    <dbReference type="NCBI Taxonomy" id="1058"/>
    <lineage>
        <taxon>Bacteria</taxon>
        <taxon>Pseudomonadati</taxon>
        <taxon>Pseudomonadota</taxon>
        <taxon>Gammaproteobacteria</taxon>
        <taxon>Chromatiales</taxon>
        <taxon>Chromatiaceae</taxon>
        <taxon>Thiocapsa</taxon>
    </lineage>
</organism>
<evidence type="ECO:0000313" key="2">
    <source>
        <dbReference type="EMBL" id="SDW88924.1"/>
    </source>
</evidence>
<keyword evidence="1" id="KW-0472">Membrane</keyword>
<evidence type="ECO:0000313" key="3">
    <source>
        <dbReference type="Proteomes" id="UP000198816"/>
    </source>
</evidence>
<dbReference type="RefSeq" id="WP_093032101.1">
    <property type="nucleotide sequence ID" value="NZ_FNNZ01000010.1"/>
</dbReference>
<feature type="transmembrane region" description="Helical" evidence="1">
    <location>
        <begin position="134"/>
        <end position="152"/>
    </location>
</feature>
<dbReference type="AlphaFoldDB" id="A0A1H2X8X6"/>
<keyword evidence="1" id="KW-1133">Transmembrane helix</keyword>
<reference evidence="3" key="1">
    <citation type="submission" date="2016-10" db="EMBL/GenBank/DDBJ databases">
        <authorList>
            <person name="Varghese N."/>
            <person name="Submissions S."/>
        </authorList>
    </citation>
    <scope>NUCLEOTIDE SEQUENCE [LARGE SCALE GENOMIC DNA]</scope>
    <source>
        <strain evidence="3">DSM 217</strain>
    </source>
</reference>